<dbReference type="EMBL" id="JAWQEG010004816">
    <property type="protein sequence ID" value="KAK3860113.1"/>
    <property type="molecule type" value="Genomic_DNA"/>
</dbReference>
<organism evidence="1 2">
    <name type="scientific">Petrolisthes cinctipes</name>
    <name type="common">Flat porcelain crab</name>
    <dbReference type="NCBI Taxonomy" id="88211"/>
    <lineage>
        <taxon>Eukaryota</taxon>
        <taxon>Metazoa</taxon>
        <taxon>Ecdysozoa</taxon>
        <taxon>Arthropoda</taxon>
        <taxon>Crustacea</taxon>
        <taxon>Multicrustacea</taxon>
        <taxon>Malacostraca</taxon>
        <taxon>Eumalacostraca</taxon>
        <taxon>Eucarida</taxon>
        <taxon>Decapoda</taxon>
        <taxon>Pleocyemata</taxon>
        <taxon>Anomura</taxon>
        <taxon>Galatheoidea</taxon>
        <taxon>Porcellanidae</taxon>
        <taxon>Petrolisthes</taxon>
    </lineage>
</organism>
<comment type="caution">
    <text evidence="1">The sequence shown here is derived from an EMBL/GenBank/DDBJ whole genome shotgun (WGS) entry which is preliminary data.</text>
</comment>
<accession>A0AAE1ERI4</accession>
<gene>
    <name evidence="1" type="ORF">Pcinc_033814</name>
</gene>
<dbReference type="AlphaFoldDB" id="A0AAE1ERI4"/>
<protein>
    <submittedName>
        <fullName evidence="1">Uncharacterized protein</fullName>
    </submittedName>
</protein>
<proteinExistence type="predicted"/>
<name>A0AAE1ERI4_PETCI</name>
<sequence>MVKNTMKSGVIVKKIHHGVYDGLVVPVRHYHDDFMDRYCSCIQ</sequence>
<reference evidence="1" key="1">
    <citation type="submission" date="2023-10" db="EMBL/GenBank/DDBJ databases">
        <title>Genome assemblies of two species of porcelain crab, Petrolisthes cinctipes and Petrolisthes manimaculis (Anomura: Porcellanidae).</title>
        <authorList>
            <person name="Angst P."/>
        </authorList>
    </citation>
    <scope>NUCLEOTIDE SEQUENCE</scope>
    <source>
        <strain evidence="1">PB745_01</strain>
        <tissue evidence="1">Gill</tissue>
    </source>
</reference>
<keyword evidence="2" id="KW-1185">Reference proteome</keyword>
<feature type="non-terminal residue" evidence="1">
    <location>
        <position position="1"/>
    </location>
</feature>
<evidence type="ECO:0000313" key="2">
    <source>
        <dbReference type="Proteomes" id="UP001286313"/>
    </source>
</evidence>
<dbReference type="Proteomes" id="UP001286313">
    <property type="component" value="Unassembled WGS sequence"/>
</dbReference>
<evidence type="ECO:0000313" key="1">
    <source>
        <dbReference type="EMBL" id="KAK3860113.1"/>
    </source>
</evidence>